<dbReference type="GO" id="GO:0051301">
    <property type="term" value="P:cell division"/>
    <property type="evidence" value="ECO:0007669"/>
    <property type="project" value="UniProtKB-KW"/>
</dbReference>
<keyword evidence="17 18" id="KW-0131">Cell cycle</keyword>
<evidence type="ECO:0000256" key="15">
    <source>
        <dbReference type="ARBA" id="ARBA00032324"/>
    </source>
</evidence>
<evidence type="ECO:0000256" key="14">
    <source>
        <dbReference type="ARBA" id="ARBA00030398"/>
    </source>
</evidence>
<protein>
    <recommendedName>
        <fullName evidence="6 17">UDP-N-acetylmuramoylalanine--D-glutamate ligase</fullName>
        <ecNumber evidence="5 17">6.3.2.9</ecNumber>
    </recommendedName>
    <alternativeName>
        <fullName evidence="15 17">D-glutamic acid-adding enzyme</fullName>
    </alternativeName>
    <alternativeName>
        <fullName evidence="14 17">UDP-N-acetylmuramoyl-L-alanyl-D-glutamate synthetase</fullName>
    </alternativeName>
</protein>
<evidence type="ECO:0000256" key="9">
    <source>
        <dbReference type="ARBA" id="ARBA00022741"/>
    </source>
</evidence>
<keyword evidence="11 17" id="KW-0133">Cell shape</keyword>
<sequence length="458" mass="49788">MSEKILVIGAARSGVAVSKLLMDCGKSVILTDNRPEDVVLAEFPQVRETLAELEEKGIKTIFGRQIDTRVINEIDRVVTSPGVPLTIPIIAEAYRCGVPVIGEAELAYCMTKAPFVAITGTNGKTTTTTLTGEIFKNSGRKTYTVGNIGDPISNYVMEAAPEDVFVAEISAFQLETINKFRPVASAILNLSPDHMDRYGTMENYIAAKARIFENQRGEDFLVLNADDEQVCELGRQAQCRKYYFSLDKKVAQGAYAMDGGIFINDNESVIPICRIEEMGIKGPHNVQNALAATVLAYFMGVDVVSIAETLKSFGGVEHRQEFVATIGGVDYINDSKGTNTNAAIVALNAMTKPVILIAGGYDKKEDYSEFIEVVCKKVKRMVLVGATAPQIEAAAESQGYYSTVRVGDYDEAVKVASECAAPGDVVLLSPACASWDMFDNFEIRGQVFKDLVKRIGSN</sequence>
<dbReference type="GO" id="GO:0005737">
    <property type="term" value="C:cytoplasm"/>
    <property type="evidence" value="ECO:0007669"/>
    <property type="project" value="UniProtKB-SubCell"/>
</dbReference>
<evidence type="ECO:0000256" key="12">
    <source>
        <dbReference type="ARBA" id="ARBA00022984"/>
    </source>
</evidence>
<keyword evidence="9 17" id="KW-0547">Nucleotide-binding</keyword>
<accession>A0A6N3HFX5</accession>
<evidence type="ECO:0000256" key="17">
    <source>
        <dbReference type="HAMAP-Rule" id="MF_00639"/>
    </source>
</evidence>
<feature type="domain" description="Mur ligase central" evidence="20">
    <location>
        <begin position="118"/>
        <end position="295"/>
    </location>
</feature>
<evidence type="ECO:0000256" key="6">
    <source>
        <dbReference type="ARBA" id="ARBA00015655"/>
    </source>
</evidence>
<evidence type="ECO:0000256" key="3">
    <source>
        <dbReference type="ARBA" id="ARBA00004752"/>
    </source>
</evidence>
<gene>
    <name evidence="17 21" type="primary">murD</name>
    <name evidence="21" type="ORF">ELLFYP34_01246</name>
</gene>
<reference evidence="21" key="1">
    <citation type="submission" date="2019-11" db="EMBL/GenBank/DDBJ databases">
        <authorList>
            <person name="Feng L."/>
        </authorList>
    </citation>
    <scope>NUCLEOTIDE SEQUENCE</scope>
    <source>
        <strain evidence="21">ElimosumLFYP34</strain>
    </source>
</reference>
<evidence type="ECO:0000256" key="7">
    <source>
        <dbReference type="ARBA" id="ARBA00022490"/>
    </source>
</evidence>
<keyword evidence="8 17" id="KW-0436">Ligase</keyword>
<evidence type="ECO:0000256" key="11">
    <source>
        <dbReference type="ARBA" id="ARBA00022960"/>
    </source>
</evidence>
<evidence type="ECO:0000256" key="5">
    <source>
        <dbReference type="ARBA" id="ARBA00012212"/>
    </source>
</evidence>
<evidence type="ECO:0000256" key="13">
    <source>
        <dbReference type="ARBA" id="ARBA00023316"/>
    </source>
</evidence>
<keyword evidence="10 17" id="KW-0067">ATP-binding</keyword>
<dbReference type="AlphaFoldDB" id="A0A6N3HFX5"/>
<keyword evidence="7 17" id="KW-0963">Cytoplasm</keyword>
<feature type="domain" description="Mur ligase C-terminal" evidence="19">
    <location>
        <begin position="318"/>
        <end position="432"/>
    </location>
</feature>
<comment type="function">
    <text evidence="1 17 18">Cell wall formation. Catalyzes the addition of glutamate to the nucleotide precursor UDP-N-acetylmuramoyl-L-alanine (UMA).</text>
</comment>
<name>A0A6N3HFX5_EUBLI</name>
<dbReference type="NCBIfam" id="TIGR01087">
    <property type="entry name" value="murD"/>
    <property type="match status" value="1"/>
</dbReference>
<evidence type="ECO:0000256" key="8">
    <source>
        <dbReference type="ARBA" id="ARBA00022598"/>
    </source>
</evidence>
<proteinExistence type="inferred from homology"/>
<dbReference type="SUPFAM" id="SSF53623">
    <property type="entry name" value="MurD-like peptide ligases, catalytic domain"/>
    <property type="match status" value="1"/>
</dbReference>
<dbReference type="EMBL" id="CACRTR010000023">
    <property type="protein sequence ID" value="VYU75695.1"/>
    <property type="molecule type" value="Genomic_DNA"/>
</dbReference>
<keyword evidence="12 17" id="KW-0573">Peptidoglycan synthesis</keyword>
<dbReference type="Pfam" id="PF21799">
    <property type="entry name" value="MurD-like_N"/>
    <property type="match status" value="1"/>
</dbReference>
<evidence type="ECO:0000259" key="20">
    <source>
        <dbReference type="Pfam" id="PF08245"/>
    </source>
</evidence>
<dbReference type="GO" id="GO:0008360">
    <property type="term" value="P:regulation of cell shape"/>
    <property type="evidence" value="ECO:0007669"/>
    <property type="project" value="UniProtKB-KW"/>
</dbReference>
<evidence type="ECO:0000256" key="16">
    <source>
        <dbReference type="ARBA" id="ARBA00047632"/>
    </source>
</evidence>
<dbReference type="SUPFAM" id="SSF53244">
    <property type="entry name" value="MurD-like peptide ligases, peptide-binding domain"/>
    <property type="match status" value="1"/>
</dbReference>
<evidence type="ECO:0000313" key="21">
    <source>
        <dbReference type="EMBL" id="VYU75695.1"/>
    </source>
</evidence>
<dbReference type="Pfam" id="PF02875">
    <property type="entry name" value="Mur_ligase_C"/>
    <property type="match status" value="1"/>
</dbReference>
<dbReference type="GO" id="GO:0008764">
    <property type="term" value="F:UDP-N-acetylmuramoylalanine-D-glutamate ligase activity"/>
    <property type="evidence" value="ECO:0007669"/>
    <property type="project" value="UniProtKB-UniRule"/>
</dbReference>
<dbReference type="GO" id="GO:0005524">
    <property type="term" value="F:ATP binding"/>
    <property type="evidence" value="ECO:0007669"/>
    <property type="project" value="UniProtKB-UniRule"/>
</dbReference>
<dbReference type="PANTHER" id="PTHR43692">
    <property type="entry name" value="UDP-N-ACETYLMURAMOYLALANINE--D-GLUTAMATE LIGASE"/>
    <property type="match status" value="1"/>
</dbReference>
<dbReference type="Pfam" id="PF08245">
    <property type="entry name" value="Mur_ligase_M"/>
    <property type="match status" value="1"/>
</dbReference>
<dbReference type="Gene3D" id="3.40.50.720">
    <property type="entry name" value="NAD(P)-binding Rossmann-like Domain"/>
    <property type="match status" value="1"/>
</dbReference>
<dbReference type="EC" id="6.3.2.9" evidence="5 17"/>
<dbReference type="InterPro" id="IPR005762">
    <property type="entry name" value="MurD"/>
</dbReference>
<dbReference type="GO" id="GO:0071555">
    <property type="term" value="P:cell wall organization"/>
    <property type="evidence" value="ECO:0007669"/>
    <property type="project" value="UniProtKB-KW"/>
</dbReference>
<dbReference type="SUPFAM" id="SSF51984">
    <property type="entry name" value="MurCD N-terminal domain"/>
    <property type="match status" value="1"/>
</dbReference>
<evidence type="ECO:0000256" key="1">
    <source>
        <dbReference type="ARBA" id="ARBA00002734"/>
    </source>
</evidence>
<dbReference type="GO" id="GO:0009252">
    <property type="term" value="P:peptidoglycan biosynthetic process"/>
    <property type="evidence" value="ECO:0007669"/>
    <property type="project" value="UniProtKB-UniRule"/>
</dbReference>
<evidence type="ECO:0000256" key="10">
    <source>
        <dbReference type="ARBA" id="ARBA00022840"/>
    </source>
</evidence>
<comment type="pathway">
    <text evidence="3 17 18">Cell wall biogenesis; peptidoglycan biosynthesis.</text>
</comment>
<dbReference type="InterPro" id="IPR036615">
    <property type="entry name" value="Mur_ligase_C_dom_sf"/>
</dbReference>
<dbReference type="PANTHER" id="PTHR43692:SF1">
    <property type="entry name" value="UDP-N-ACETYLMURAMOYLALANINE--D-GLUTAMATE LIGASE"/>
    <property type="match status" value="1"/>
</dbReference>
<keyword evidence="13 17" id="KW-0961">Cell wall biogenesis/degradation</keyword>
<organism evidence="21">
    <name type="scientific">Eubacterium limosum</name>
    <dbReference type="NCBI Taxonomy" id="1736"/>
    <lineage>
        <taxon>Bacteria</taxon>
        <taxon>Bacillati</taxon>
        <taxon>Bacillota</taxon>
        <taxon>Clostridia</taxon>
        <taxon>Eubacteriales</taxon>
        <taxon>Eubacteriaceae</taxon>
        <taxon>Eubacterium</taxon>
    </lineage>
</organism>
<evidence type="ECO:0000256" key="2">
    <source>
        <dbReference type="ARBA" id="ARBA00004496"/>
    </source>
</evidence>
<feature type="binding site" evidence="17">
    <location>
        <begin position="120"/>
        <end position="126"/>
    </location>
    <ligand>
        <name>ATP</name>
        <dbReference type="ChEBI" id="CHEBI:30616"/>
    </ligand>
</feature>
<dbReference type="HAMAP" id="MF_00639">
    <property type="entry name" value="MurD"/>
    <property type="match status" value="1"/>
</dbReference>
<comment type="subcellular location">
    <subcellularLocation>
        <location evidence="2 17 18">Cytoplasm</location>
    </subcellularLocation>
</comment>
<dbReference type="InterPro" id="IPR036565">
    <property type="entry name" value="Mur-like_cat_sf"/>
</dbReference>
<dbReference type="InterPro" id="IPR013221">
    <property type="entry name" value="Mur_ligase_cen"/>
</dbReference>
<dbReference type="InterPro" id="IPR004101">
    <property type="entry name" value="Mur_ligase_C"/>
</dbReference>
<dbReference type="Gene3D" id="3.40.1190.10">
    <property type="entry name" value="Mur-like, catalytic domain"/>
    <property type="match status" value="1"/>
</dbReference>
<evidence type="ECO:0000256" key="4">
    <source>
        <dbReference type="ARBA" id="ARBA00010416"/>
    </source>
</evidence>
<evidence type="ECO:0000256" key="18">
    <source>
        <dbReference type="RuleBase" id="RU003664"/>
    </source>
</evidence>
<comment type="catalytic activity">
    <reaction evidence="16 17 18">
        <text>UDP-N-acetyl-alpha-D-muramoyl-L-alanine + D-glutamate + ATP = UDP-N-acetyl-alpha-D-muramoyl-L-alanyl-D-glutamate + ADP + phosphate + H(+)</text>
        <dbReference type="Rhea" id="RHEA:16429"/>
        <dbReference type="ChEBI" id="CHEBI:15378"/>
        <dbReference type="ChEBI" id="CHEBI:29986"/>
        <dbReference type="ChEBI" id="CHEBI:30616"/>
        <dbReference type="ChEBI" id="CHEBI:43474"/>
        <dbReference type="ChEBI" id="CHEBI:83898"/>
        <dbReference type="ChEBI" id="CHEBI:83900"/>
        <dbReference type="ChEBI" id="CHEBI:456216"/>
        <dbReference type="EC" id="6.3.2.9"/>
    </reaction>
</comment>
<comment type="similarity">
    <text evidence="4 17">Belongs to the MurCDEF family.</text>
</comment>
<dbReference type="Gene3D" id="3.90.190.20">
    <property type="entry name" value="Mur ligase, C-terminal domain"/>
    <property type="match status" value="1"/>
</dbReference>
<evidence type="ECO:0000259" key="19">
    <source>
        <dbReference type="Pfam" id="PF02875"/>
    </source>
</evidence>
<keyword evidence="17 18" id="KW-0132">Cell division</keyword>
<dbReference type="UniPathway" id="UPA00219"/>